<dbReference type="GO" id="GO:0038202">
    <property type="term" value="P:TORC1 signaling"/>
    <property type="evidence" value="ECO:0007669"/>
    <property type="project" value="TreeGrafter"/>
</dbReference>
<keyword evidence="2" id="KW-1185">Reference proteome</keyword>
<dbReference type="EMBL" id="CH480831">
    <property type="protein sequence ID" value="EDW45965.1"/>
    <property type="molecule type" value="Genomic_DNA"/>
</dbReference>
<dbReference type="Proteomes" id="UP000001292">
    <property type="component" value="Unassembled WGS sequence"/>
</dbReference>
<dbReference type="Gene3D" id="1.25.10.10">
    <property type="entry name" value="Leucine-rich Repeat Variant"/>
    <property type="match status" value="2"/>
</dbReference>
<dbReference type="SUPFAM" id="SSF48371">
    <property type="entry name" value="ARM repeat"/>
    <property type="match status" value="1"/>
</dbReference>
<dbReference type="FunFam" id="1.25.10.10:FF:000060">
    <property type="entry name" value="Serine/threonine-protein kinase mTOR"/>
    <property type="match status" value="1"/>
</dbReference>
<name>B4IED8_DROSE</name>
<dbReference type="InterPro" id="IPR016024">
    <property type="entry name" value="ARM-type_fold"/>
</dbReference>
<dbReference type="AlphaFoldDB" id="B4IED8"/>
<reference evidence="1 2" key="1">
    <citation type="journal article" date="2007" name="Nature">
        <title>Evolution of genes and genomes on the Drosophila phylogeny.</title>
        <authorList>
            <consortium name="Drosophila 12 Genomes Consortium"/>
            <person name="Clark A.G."/>
            <person name="Eisen M.B."/>
            <person name="Smith D.R."/>
            <person name="Bergman C.M."/>
            <person name="Oliver B."/>
            <person name="Markow T.A."/>
            <person name="Kaufman T.C."/>
            <person name="Kellis M."/>
            <person name="Gelbart W."/>
            <person name="Iyer V.N."/>
            <person name="Pollard D.A."/>
            <person name="Sackton T.B."/>
            <person name="Larracuente A.M."/>
            <person name="Singh N.D."/>
            <person name="Abad J.P."/>
            <person name="Abt D.N."/>
            <person name="Adryan B."/>
            <person name="Aguade M."/>
            <person name="Akashi H."/>
            <person name="Anderson W.W."/>
            <person name="Aquadro C.F."/>
            <person name="Ardell D.H."/>
            <person name="Arguello R."/>
            <person name="Artieri C.G."/>
            <person name="Barbash D.A."/>
            <person name="Barker D."/>
            <person name="Barsanti P."/>
            <person name="Batterham P."/>
            <person name="Batzoglou S."/>
            <person name="Begun D."/>
            <person name="Bhutkar A."/>
            <person name="Blanco E."/>
            <person name="Bosak S.A."/>
            <person name="Bradley R.K."/>
            <person name="Brand A.D."/>
            <person name="Brent M.R."/>
            <person name="Brooks A.N."/>
            <person name="Brown R.H."/>
            <person name="Butlin R.K."/>
            <person name="Caggese C."/>
            <person name="Calvi B.R."/>
            <person name="Bernardo de Carvalho A."/>
            <person name="Caspi A."/>
            <person name="Castrezana S."/>
            <person name="Celniker S.E."/>
            <person name="Chang J.L."/>
            <person name="Chapple C."/>
            <person name="Chatterji S."/>
            <person name="Chinwalla A."/>
            <person name="Civetta A."/>
            <person name="Clifton S.W."/>
            <person name="Comeron J.M."/>
            <person name="Costello J.C."/>
            <person name="Coyne J.A."/>
            <person name="Daub J."/>
            <person name="David R.G."/>
            <person name="Delcher A.L."/>
            <person name="Delehaunty K."/>
            <person name="Do C.B."/>
            <person name="Ebling H."/>
            <person name="Edwards K."/>
            <person name="Eickbush T."/>
            <person name="Evans J.D."/>
            <person name="Filipski A."/>
            <person name="Findeiss S."/>
            <person name="Freyhult E."/>
            <person name="Fulton L."/>
            <person name="Fulton R."/>
            <person name="Garcia A.C."/>
            <person name="Gardiner A."/>
            <person name="Garfield D.A."/>
            <person name="Garvin B.E."/>
            <person name="Gibson G."/>
            <person name="Gilbert D."/>
            <person name="Gnerre S."/>
            <person name="Godfrey J."/>
            <person name="Good R."/>
            <person name="Gotea V."/>
            <person name="Gravely B."/>
            <person name="Greenberg A.J."/>
            <person name="Griffiths-Jones S."/>
            <person name="Gross S."/>
            <person name="Guigo R."/>
            <person name="Gustafson E.A."/>
            <person name="Haerty W."/>
            <person name="Hahn M.W."/>
            <person name="Halligan D.L."/>
            <person name="Halpern A.L."/>
            <person name="Halter G.M."/>
            <person name="Han M.V."/>
            <person name="Heger A."/>
            <person name="Hillier L."/>
            <person name="Hinrichs A.S."/>
            <person name="Holmes I."/>
            <person name="Hoskins R.A."/>
            <person name="Hubisz M.J."/>
            <person name="Hultmark D."/>
            <person name="Huntley M.A."/>
            <person name="Jaffe D.B."/>
            <person name="Jagadeeshan S."/>
            <person name="Jeck W.R."/>
            <person name="Johnson J."/>
            <person name="Jones C.D."/>
            <person name="Jordan W.C."/>
            <person name="Karpen G.H."/>
            <person name="Kataoka E."/>
            <person name="Keightley P.D."/>
            <person name="Kheradpour P."/>
            <person name="Kirkness E.F."/>
            <person name="Koerich L.B."/>
            <person name="Kristiansen K."/>
            <person name="Kudrna D."/>
            <person name="Kulathinal R.J."/>
            <person name="Kumar S."/>
            <person name="Kwok R."/>
            <person name="Lander E."/>
            <person name="Langley C.H."/>
            <person name="Lapoint R."/>
            <person name="Lazzaro B.P."/>
            <person name="Lee S.J."/>
            <person name="Levesque L."/>
            <person name="Li R."/>
            <person name="Lin C.F."/>
            <person name="Lin M.F."/>
            <person name="Lindblad-Toh K."/>
            <person name="Llopart A."/>
            <person name="Long M."/>
            <person name="Low L."/>
            <person name="Lozovsky E."/>
            <person name="Lu J."/>
            <person name="Luo M."/>
            <person name="Machado C.A."/>
            <person name="Makalowski W."/>
            <person name="Marzo M."/>
            <person name="Matsuda M."/>
            <person name="Matzkin L."/>
            <person name="McAllister B."/>
            <person name="McBride C.S."/>
            <person name="McKernan B."/>
            <person name="McKernan K."/>
            <person name="Mendez-Lago M."/>
            <person name="Minx P."/>
            <person name="Mollenhauer M.U."/>
            <person name="Montooth K."/>
            <person name="Mount S.M."/>
            <person name="Mu X."/>
            <person name="Myers E."/>
            <person name="Negre B."/>
            <person name="Newfeld S."/>
            <person name="Nielsen R."/>
            <person name="Noor M.A."/>
            <person name="O'Grady P."/>
            <person name="Pachter L."/>
            <person name="Papaceit M."/>
            <person name="Parisi M.J."/>
            <person name="Parisi M."/>
            <person name="Parts L."/>
            <person name="Pedersen J.S."/>
            <person name="Pesole G."/>
            <person name="Phillippy A.M."/>
            <person name="Ponting C.P."/>
            <person name="Pop M."/>
            <person name="Porcelli D."/>
            <person name="Powell J.R."/>
            <person name="Prohaska S."/>
            <person name="Pruitt K."/>
            <person name="Puig M."/>
            <person name="Quesneville H."/>
            <person name="Ram K.R."/>
            <person name="Rand D."/>
            <person name="Rasmussen M.D."/>
            <person name="Reed L.K."/>
            <person name="Reenan R."/>
            <person name="Reily A."/>
            <person name="Remington K.A."/>
            <person name="Rieger T.T."/>
            <person name="Ritchie M.G."/>
            <person name="Robin C."/>
            <person name="Rogers Y.H."/>
            <person name="Rohde C."/>
            <person name="Rozas J."/>
            <person name="Rubenfield M.J."/>
            <person name="Ruiz A."/>
            <person name="Russo S."/>
            <person name="Salzberg S.L."/>
            <person name="Sanchez-Gracia A."/>
            <person name="Saranga D.J."/>
            <person name="Sato H."/>
            <person name="Schaeffer S.W."/>
            <person name="Schatz M.C."/>
            <person name="Schlenke T."/>
            <person name="Schwartz R."/>
            <person name="Segarra C."/>
            <person name="Singh R.S."/>
            <person name="Sirot L."/>
            <person name="Sirota M."/>
            <person name="Sisneros N.B."/>
            <person name="Smith C.D."/>
            <person name="Smith T.F."/>
            <person name="Spieth J."/>
            <person name="Stage D.E."/>
            <person name="Stark A."/>
            <person name="Stephan W."/>
            <person name="Strausberg R.L."/>
            <person name="Strempel S."/>
            <person name="Sturgill D."/>
            <person name="Sutton G."/>
            <person name="Sutton G.G."/>
            <person name="Tao W."/>
            <person name="Teichmann S."/>
            <person name="Tobari Y.N."/>
            <person name="Tomimura Y."/>
            <person name="Tsolas J.M."/>
            <person name="Valente V.L."/>
            <person name="Venter E."/>
            <person name="Venter J.C."/>
            <person name="Vicario S."/>
            <person name="Vieira F.G."/>
            <person name="Vilella A.J."/>
            <person name="Villasante A."/>
            <person name="Walenz B."/>
            <person name="Wang J."/>
            <person name="Wasserman M."/>
            <person name="Watts T."/>
            <person name="Wilson D."/>
            <person name="Wilson R.K."/>
            <person name="Wing R.A."/>
            <person name="Wolfner M.F."/>
            <person name="Wong A."/>
            <person name="Wong G.K."/>
            <person name="Wu C.I."/>
            <person name="Wu G."/>
            <person name="Yamamoto D."/>
            <person name="Yang H.P."/>
            <person name="Yang S.P."/>
            <person name="Yorke J.A."/>
            <person name="Yoshida K."/>
            <person name="Zdobnov E."/>
            <person name="Zhang P."/>
            <person name="Zhang Y."/>
            <person name="Zimin A.V."/>
            <person name="Baldwin J."/>
            <person name="Abdouelleil A."/>
            <person name="Abdulkadir J."/>
            <person name="Abebe A."/>
            <person name="Abera B."/>
            <person name="Abreu J."/>
            <person name="Acer S.C."/>
            <person name="Aftuck L."/>
            <person name="Alexander A."/>
            <person name="An P."/>
            <person name="Anderson E."/>
            <person name="Anderson S."/>
            <person name="Arachi H."/>
            <person name="Azer M."/>
            <person name="Bachantsang P."/>
            <person name="Barry A."/>
            <person name="Bayul T."/>
            <person name="Berlin A."/>
            <person name="Bessette D."/>
            <person name="Bloom T."/>
            <person name="Blye J."/>
            <person name="Boguslavskiy L."/>
            <person name="Bonnet C."/>
            <person name="Boukhgalter B."/>
            <person name="Bourzgui I."/>
            <person name="Brown A."/>
            <person name="Cahill P."/>
            <person name="Channer S."/>
            <person name="Cheshatsang Y."/>
            <person name="Chuda L."/>
            <person name="Citroen M."/>
            <person name="Collymore A."/>
            <person name="Cooke P."/>
            <person name="Costello M."/>
            <person name="D'Aco K."/>
            <person name="Daza R."/>
            <person name="De Haan G."/>
            <person name="DeGray S."/>
            <person name="DeMaso C."/>
            <person name="Dhargay N."/>
            <person name="Dooley K."/>
            <person name="Dooley E."/>
            <person name="Doricent M."/>
            <person name="Dorje P."/>
            <person name="Dorjee K."/>
            <person name="Dupes A."/>
            <person name="Elong R."/>
            <person name="Falk J."/>
            <person name="Farina A."/>
            <person name="Faro S."/>
            <person name="Ferguson D."/>
            <person name="Fisher S."/>
            <person name="Foley C.D."/>
            <person name="Franke A."/>
            <person name="Friedrich D."/>
            <person name="Gadbois L."/>
            <person name="Gearin G."/>
            <person name="Gearin C.R."/>
            <person name="Giannoukos G."/>
            <person name="Goode T."/>
            <person name="Graham J."/>
            <person name="Grandbois E."/>
            <person name="Grewal S."/>
            <person name="Gyaltsen K."/>
            <person name="Hafez N."/>
            <person name="Hagos B."/>
            <person name="Hall J."/>
            <person name="Henson C."/>
            <person name="Hollinger A."/>
            <person name="Honan T."/>
            <person name="Huard M.D."/>
            <person name="Hughes L."/>
            <person name="Hurhula B."/>
            <person name="Husby M.E."/>
            <person name="Kamat A."/>
            <person name="Kanga B."/>
            <person name="Kashin S."/>
            <person name="Khazanovich D."/>
            <person name="Kisner P."/>
            <person name="Lance K."/>
            <person name="Lara M."/>
            <person name="Lee W."/>
            <person name="Lennon N."/>
            <person name="Letendre F."/>
            <person name="LeVine R."/>
            <person name="Lipovsky A."/>
            <person name="Liu X."/>
            <person name="Liu J."/>
            <person name="Liu S."/>
            <person name="Lokyitsang T."/>
            <person name="Lokyitsang Y."/>
            <person name="Lubonja R."/>
            <person name="Lui A."/>
            <person name="MacDonald P."/>
            <person name="Magnisalis V."/>
            <person name="Maru K."/>
            <person name="Matthews C."/>
            <person name="McCusker W."/>
            <person name="McDonough S."/>
            <person name="Mehta T."/>
            <person name="Meldrim J."/>
            <person name="Meneus L."/>
            <person name="Mihai O."/>
            <person name="Mihalev A."/>
            <person name="Mihova T."/>
            <person name="Mittelman R."/>
            <person name="Mlenga V."/>
            <person name="Montmayeur A."/>
            <person name="Mulrain L."/>
            <person name="Navidi A."/>
            <person name="Naylor J."/>
            <person name="Negash T."/>
            <person name="Nguyen T."/>
            <person name="Nguyen N."/>
            <person name="Nicol R."/>
            <person name="Norbu C."/>
            <person name="Norbu N."/>
            <person name="Novod N."/>
            <person name="O'Neill B."/>
            <person name="Osman S."/>
            <person name="Markiewicz E."/>
            <person name="Oyono O.L."/>
            <person name="Patti C."/>
            <person name="Phunkhang P."/>
            <person name="Pierre F."/>
            <person name="Priest M."/>
            <person name="Raghuraman S."/>
            <person name="Rege F."/>
            <person name="Reyes R."/>
            <person name="Rise C."/>
            <person name="Rogov P."/>
            <person name="Ross K."/>
            <person name="Ryan E."/>
            <person name="Settipalli S."/>
            <person name="Shea T."/>
            <person name="Sherpa N."/>
            <person name="Shi L."/>
            <person name="Shih D."/>
            <person name="Sparrow T."/>
            <person name="Spaulding J."/>
            <person name="Stalker J."/>
            <person name="Stange-Thomann N."/>
            <person name="Stavropoulos S."/>
            <person name="Stone C."/>
            <person name="Strader C."/>
            <person name="Tesfaye S."/>
            <person name="Thomson T."/>
            <person name="Thoulutsang Y."/>
            <person name="Thoulutsang D."/>
            <person name="Topham K."/>
            <person name="Topping I."/>
            <person name="Tsamla T."/>
            <person name="Vassiliev H."/>
            <person name="Vo A."/>
            <person name="Wangchuk T."/>
            <person name="Wangdi T."/>
            <person name="Weiand M."/>
            <person name="Wilkinson J."/>
            <person name="Wilson A."/>
            <person name="Yadav S."/>
            <person name="Young G."/>
            <person name="Yu Q."/>
            <person name="Zembek L."/>
            <person name="Zhong D."/>
            <person name="Zimmer A."/>
            <person name="Zwirko Z."/>
            <person name="Jaffe D.B."/>
            <person name="Alvarez P."/>
            <person name="Brockman W."/>
            <person name="Butler J."/>
            <person name="Chin C."/>
            <person name="Gnerre S."/>
            <person name="Grabherr M."/>
            <person name="Kleber M."/>
            <person name="Mauceli E."/>
            <person name="MacCallum I."/>
        </authorList>
    </citation>
    <scope>NUCLEOTIDE SEQUENCE [LARGE SCALE GENOMIC DNA]</scope>
    <source>
        <strain evidence="2">Rob3c / Tucson 14021-0248.25</strain>
    </source>
</reference>
<accession>B4IED8</accession>
<protein>
    <submittedName>
        <fullName evidence="1">GM10089</fullName>
    </submittedName>
</protein>
<dbReference type="GO" id="GO:0031932">
    <property type="term" value="C:TORC2 complex"/>
    <property type="evidence" value="ECO:0007669"/>
    <property type="project" value="TreeGrafter"/>
</dbReference>
<dbReference type="InterPro" id="IPR050517">
    <property type="entry name" value="DDR_Repair_Kinase"/>
</dbReference>
<dbReference type="HOGENOM" id="CLU_000178_7_2_1"/>
<proteinExistence type="predicted"/>
<dbReference type="GO" id="GO:0005634">
    <property type="term" value="C:nucleus"/>
    <property type="evidence" value="ECO:0007669"/>
    <property type="project" value="TreeGrafter"/>
</dbReference>
<dbReference type="GO" id="GO:0016242">
    <property type="term" value="P:negative regulation of macroautophagy"/>
    <property type="evidence" value="ECO:0007669"/>
    <property type="project" value="TreeGrafter"/>
</dbReference>
<dbReference type="OMA" id="RITISMT"/>
<dbReference type="InterPro" id="IPR011989">
    <property type="entry name" value="ARM-like"/>
</dbReference>
<dbReference type="KEGG" id="dse:6617786"/>
<dbReference type="PANTHER" id="PTHR11139">
    <property type="entry name" value="ATAXIA TELANGIECTASIA MUTATED ATM -RELATED"/>
    <property type="match status" value="1"/>
</dbReference>
<dbReference type="PANTHER" id="PTHR11139:SF9">
    <property type="entry name" value="SERINE_THREONINE-PROTEIN KINASE MTOR"/>
    <property type="match status" value="1"/>
</dbReference>
<dbReference type="GO" id="GO:0004674">
    <property type="term" value="F:protein serine/threonine kinase activity"/>
    <property type="evidence" value="ECO:0007669"/>
    <property type="project" value="TreeGrafter"/>
</dbReference>
<evidence type="ECO:0000313" key="2">
    <source>
        <dbReference type="Proteomes" id="UP000001292"/>
    </source>
</evidence>
<gene>
    <name evidence="1" type="primary">Dsec\GM10089</name>
    <name evidence="1" type="ORF">Dsec_GM10089</name>
</gene>
<dbReference type="PhylomeDB" id="B4IED8"/>
<dbReference type="GO" id="GO:0031931">
    <property type="term" value="C:TORC1 complex"/>
    <property type="evidence" value="ECO:0007669"/>
    <property type="project" value="TreeGrafter"/>
</dbReference>
<sequence length="681" mass="76439">MSTTSVVQQFVNGLKSRNRNVQNKATQDLLFYVKTELREMSQEELAQFFDEFDHHIFTMVNATDINEKKGGALAMKCLINCEGSLTARKGISPYLNRLRDLLLINDVSVMEIAARSLVKLANMPTSKGADSFDFDIKKAFEVLRGERQEYRRHSAVFILRELAIALPTYFYQHILTFFEVIFNAIFDPKPAIRESAGEALRAALIVTAQRESTKQSSEPQWYRICYDEANGSFNADLASSKDQKGVTRDDRIHGGLVVFNELFRCANATWERRYTSLKTLFPKTQHNKFLEASSSSSMGSQLNTLVPRLKVPFIDKLGSSQTHLGEGEHHKGVAKFASHNVLESAYAQEILQEHYTNICDNVLEQRTSKSPYVQQALLQILPRLAAFNRAVFVKKYLQTCVSHLMQILRGKEKDRTVAYITIGYIAVAVQSAIEVHLSSIMTSVKVALPAKDLTSKRKVPVDPAVFACITLLAHAVKSEIADDVKDILEQMFYTGLSPALTVCLRELSENVPQLKSAITEGLIGILSQVLMNKAAVLPYTALPTIAIDGSLMQNGDGATTVLALKTLGTFNFEEQNMLDFVQRCADFFIVHEQQEIRLEAVQTCTRLLKLAVQSSESMENSKTLSDTVSHVIERLLMVAITDMDCNVRIRILRSLDETFDGKLAQPESLNSLFYYVARRNL</sequence>
<evidence type="ECO:0000313" key="1">
    <source>
        <dbReference type="EMBL" id="EDW45965.1"/>
    </source>
</evidence>
<organism evidence="2">
    <name type="scientific">Drosophila sechellia</name>
    <name type="common">Fruit fly</name>
    <dbReference type="NCBI Taxonomy" id="7238"/>
    <lineage>
        <taxon>Eukaryota</taxon>
        <taxon>Metazoa</taxon>
        <taxon>Ecdysozoa</taxon>
        <taxon>Arthropoda</taxon>
        <taxon>Hexapoda</taxon>
        <taxon>Insecta</taxon>
        <taxon>Pterygota</taxon>
        <taxon>Neoptera</taxon>
        <taxon>Endopterygota</taxon>
        <taxon>Diptera</taxon>
        <taxon>Brachycera</taxon>
        <taxon>Muscomorpha</taxon>
        <taxon>Ephydroidea</taxon>
        <taxon>Drosophilidae</taxon>
        <taxon>Drosophila</taxon>
        <taxon>Sophophora</taxon>
    </lineage>
</organism>
<dbReference type="STRING" id="7238.B4IED8"/>
<dbReference type="GO" id="GO:0005737">
    <property type="term" value="C:cytoplasm"/>
    <property type="evidence" value="ECO:0007669"/>
    <property type="project" value="TreeGrafter"/>
</dbReference>